<sequence length="162" mass="18664">MSRSYLAVSIHFIDKKRKALTCVSFEMKELNGSHTAVYLRQTLETALKSAGLNPNFISKIVADGAKNMVNAFLEPFTLTTNENGEETMEENEDDAQKKLFEDYEKFLLSDENVEECEYLMADFDENESSNNLHCVAHRLELVRKDVFEKEELSRSIEVERSH</sequence>
<accession>A0A914Z4E1</accession>
<reference evidence="2" key="1">
    <citation type="submission" date="2022-11" db="UniProtKB">
        <authorList>
            <consortium name="WormBaseParasite"/>
        </authorList>
    </citation>
    <scope>IDENTIFICATION</scope>
</reference>
<evidence type="ECO:0000313" key="1">
    <source>
        <dbReference type="Proteomes" id="UP000887577"/>
    </source>
</evidence>
<organism evidence="1 2">
    <name type="scientific">Panagrolaimus superbus</name>
    <dbReference type="NCBI Taxonomy" id="310955"/>
    <lineage>
        <taxon>Eukaryota</taxon>
        <taxon>Metazoa</taxon>
        <taxon>Ecdysozoa</taxon>
        <taxon>Nematoda</taxon>
        <taxon>Chromadorea</taxon>
        <taxon>Rhabditida</taxon>
        <taxon>Tylenchina</taxon>
        <taxon>Panagrolaimomorpha</taxon>
        <taxon>Panagrolaimoidea</taxon>
        <taxon>Panagrolaimidae</taxon>
        <taxon>Panagrolaimus</taxon>
    </lineage>
</organism>
<dbReference type="WBParaSite" id="PSU_v2.g7221.t1">
    <property type="protein sequence ID" value="PSU_v2.g7221.t1"/>
    <property type="gene ID" value="PSU_v2.g7221"/>
</dbReference>
<keyword evidence="1" id="KW-1185">Reference proteome</keyword>
<evidence type="ECO:0000313" key="2">
    <source>
        <dbReference type="WBParaSite" id="PSU_v2.g7221.t1"/>
    </source>
</evidence>
<dbReference type="SUPFAM" id="SSF53098">
    <property type="entry name" value="Ribonuclease H-like"/>
    <property type="match status" value="1"/>
</dbReference>
<dbReference type="Proteomes" id="UP000887577">
    <property type="component" value="Unplaced"/>
</dbReference>
<protein>
    <submittedName>
        <fullName evidence="2">Uncharacterized protein</fullName>
    </submittedName>
</protein>
<dbReference type="InterPro" id="IPR012337">
    <property type="entry name" value="RNaseH-like_sf"/>
</dbReference>
<dbReference type="AlphaFoldDB" id="A0A914Z4E1"/>
<name>A0A914Z4E1_9BILA</name>
<proteinExistence type="predicted"/>